<protein>
    <submittedName>
        <fullName evidence="6">Glycoside hydrolase family 127 protein</fullName>
    </submittedName>
</protein>
<reference evidence="7 8" key="1">
    <citation type="submission" date="2019-09" db="EMBL/GenBank/DDBJ databases">
        <authorList>
            <person name="Feng G."/>
        </authorList>
    </citation>
    <scope>NUCLEOTIDE SEQUENCE [LARGE SCALE GENOMIC DNA]</scope>
    <source>
        <strain evidence="6 7">KACC 19283</strain>
        <strain evidence="5 8">KACC 19284</strain>
    </source>
</reference>
<dbReference type="GO" id="GO:0005975">
    <property type="term" value="P:carbohydrate metabolic process"/>
    <property type="evidence" value="ECO:0007669"/>
    <property type="project" value="InterPro"/>
</dbReference>
<dbReference type="EMBL" id="VYQA01000021">
    <property type="protein sequence ID" value="KAA9024975.1"/>
    <property type="molecule type" value="Genomic_DNA"/>
</dbReference>
<sequence length="774" mass="86289">MRYPIARRTLLTSASLLFSISPAMLRAATARRSVRAEPISSRHVTLKPSPFADAMAANRRYLLSLDPERLLHNFYLTAGLTAPAPIYRGWESESIAGHTMGHWMSAMSLTIANGGDPELVAVLDRTLSAMQRIQAAGKDGYLGGMTVLREGQSVPAKVVFEEIRRGDIRVTWELNGAWVPIYALHKILAGLIDAYQLAGRKDALPIAIGVGNYFATIVEGLDDDQLQKILSVEHGGILESYAALYALTGTPRWLDIARRLRHHAVVDPLMRGEDRLSGLHANTQIPKIVGLARLYEVDGDVADANAARFFHQSVTDHHSYVIGGNSEREHFGQPDRQGEQLTTATCEACNSYNMLKLTRHPYGWSPSADWFDLYERIQINHILAHQRPDTGQFVYFMPMEAGAKRDYSTPEDSFWCCVGSGMESHAKHADSIYWRDGSTLFVNLFIPSTLDLPDGLKLDMDTRYPQDGQVMLTVTRAPRRAMTLAIRRPVWADGASIMLNDQPLTTEPQDGYWRVARGWRAGDRIAIAMPMTLRSEPLPGASDTYAYLSGPLVLAADLAPADQRFDGPAPALLIQNDAASALTAIADRPHHYRATDILGQQHDIVPFYPLYDRRTAVYFRTFTPQSWRSERTAYLAAEAARVDLARRTIDIFHIGEMQPERDHGFSATGGQSAEFYGKKNRSLPEGAQASFTIQRRPGPAMLQITYWGNDTGREMRIVVDGREVAIERRERRKQNEWLLIDYPLAPTKAARSTVTLTGIKGKSTIYGVRSLEAE</sequence>
<evidence type="ECO:0000259" key="2">
    <source>
        <dbReference type="Pfam" id="PF07944"/>
    </source>
</evidence>
<dbReference type="SUPFAM" id="SSF48208">
    <property type="entry name" value="Six-hairpin glycosidases"/>
    <property type="match status" value="1"/>
</dbReference>
<evidence type="ECO:0000259" key="4">
    <source>
        <dbReference type="Pfam" id="PF20736"/>
    </source>
</evidence>
<dbReference type="Proteomes" id="UP000325933">
    <property type="component" value="Unassembled WGS sequence"/>
</dbReference>
<comment type="caution">
    <text evidence="6">The sequence shown here is derived from an EMBL/GenBank/DDBJ whole genome shotgun (WGS) entry which is preliminary data.</text>
</comment>
<dbReference type="Pfam" id="PF07944">
    <property type="entry name" value="Beta-AFase-like_GH127_cat"/>
    <property type="match status" value="1"/>
</dbReference>
<evidence type="ECO:0000313" key="8">
    <source>
        <dbReference type="Proteomes" id="UP000326364"/>
    </source>
</evidence>
<dbReference type="PANTHER" id="PTHR31151">
    <property type="entry name" value="PROLINE-TRNA LIGASE (DUF1680)"/>
    <property type="match status" value="1"/>
</dbReference>
<name>A0A5J5HRU2_9SPHN</name>
<organism evidence="6 7">
    <name type="scientific">Sphingobium limneticum</name>
    <dbReference type="NCBI Taxonomy" id="1007511"/>
    <lineage>
        <taxon>Bacteria</taxon>
        <taxon>Pseudomonadati</taxon>
        <taxon>Pseudomonadota</taxon>
        <taxon>Alphaproteobacteria</taxon>
        <taxon>Sphingomonadales</taxon>
        <taxon>Sphingomonadaceae</taxon>
        <taxon>Sphingobium</taxon>
    </lineage>
</organism>
<proteinExistence type="predicted"/>
<dbReference type="Proteomes" id="UP000326364">
    <property type="component" value="Unassembled WGS sequence"/>
</dbReference>
<dbReference type="InterPro" id="IPR049046">
    <property type="entry name" value="Beta-AFase-like_GH127_middle"/>
</dbReference>
<evidence type="ECO:0000313" key="6">
    <source>
        <dbReference type="EMBL" id="KAA9024975.1"/>
    </source>
</evidence>
<feature type="domain" description="Glycoside hydrolase GH146 substrate-binding" evidence="3">
    <location>
        <begin position="644"/>
        <end position="761"/>
    </location>
</feature>
<evidence type="ECO:0000256" key="1">
    <source>
        <dbReference type="SAM" id="SignalP"/>
    </source>
</evidence>
<gene>
    <name evidence="6" type="ORF">F4U95_20745</name>
    <name evidence="5" type="ORF">F4U96_20630</name>
</gene>
<evidence type="ECO:0000259" key="3">
    <source>
        <dbReference type="Pfam" id="PF20620"/>
    </source>
</evidence>
<keyword evidence="1" id="KW-0732">Signal</keyword>
<feature type="domain" description="Non-reducing end beta-L-arabinofuranosidase-like GH127 catalytic" evidence="2">
    <location>
        <begin position="43"/>
        <end position="429"/>
    </location>
</feature>
<dbReference type="InterPro" id="IPR012878">
    <property type="entry name" value="Beta-AFase-like_GH127_cat"/>
</dbReference>
<dbReference type="RefSeq" id="WP_150426806.1">
    <property type="nucleotide sequence ID" value="NZ_VYQA01000021.1"/>
</dbReference>
<dbReference type="Pfam" id="PF20736">
    <property type="entry name" value="Glyco_hydro127M"/>
    <property type="match status" value="1"/>
</dbReference>
<dbReference type="EMBL" id="VYQB01000021">
    <property type="protein sequence ID" value="KAA9012629.1"/>
    <property type="molecule type" value="Genomic_DNA"/>
</dbReference>
<evidence type="ECO:0000313" key="7">
    <source>
        <dbReference type="Proteomes" id="UP000325933"/>
    </source>
</evidence>
<dbReference type="InterPro" id="IPR008928">
    <property type="entry name" value="6-hairpin_glycosidase_sf"/>
</dbReference>
<dbReference type="Pfam" id="PF20620">
    <property type="entry name" value="DUF6805"/>
    <property type="match status" value="1"/>
</dbReference>
<feature type="signal peptide" evidence="1">
    <location>
        <begin position="1"/>
        <end position="27"/>
    </location>
</feature>
<accession>A0A5J5HRU2</accession>
<dbReference type="PANTHER" id="PTHR31151:SF0">
    <property type="entry name" value="PROLINE-TRNA LIGASE (DUF1680)"/>
    <property type="match status" value="1"/>
</dbReference>
<evidence type="ECO:0000313" key="5">
    <source>
        <dbReference type="EMBL" id="KAA9012629.1"/>
    </source>
</evidence>
<keyword evidence="6" id="KW-0378">Hydrolase</keyword>
<feature type="domain" description="Non-reducing end beta-L-arabinofuranosidase-like GH127 middle" evidence="4">
    <location>
        <begin position="439"/>
        <end position="531"/>
    </location>
</feature>
<keyword evidence="8" id="KW-1185">Reference proteome</keyword>
<feature type="chain" id="PRO_5023837396" evidence="1">
    <location>
        <begin position="28"/>
        <end position="774"/>
    </location>
</feature>
<dbReference type="GO" id="GO:0016787">
    <property type="term" value="F:hydrolase activity"/>
    <property type="evidence" value="ECO:0007669"/>
    <property type="project" value="UniProtKB-KW"/>
</dbReference>
<dbReference type="InterPro" id="IPR046544">
    <property type="entry name" value="GH146_SB_dom"/>
</dbReference>
<dbReference type="AlphaFoldDB" id="A0A5J5HRU2"/>